<reference evidence="1 2" key="1">
    <citation type="submission" date="2017-06" db="EMBL/GenBank/DDBJ databases">
        <title>Streptomyces albireticuli Genome sequencing and assembly.</title>
        <authorList>
            <person name="Wang Y."/>
            <person name="Du B."/>
            <person name="Ding Y."/>
            <person name="Liu H."/>
            <person name="Hou Q."/>
            <person name="Liu K."/>
            <person name="Yao L."/>
            <person name="Wang C."/>
        </authorList>
    </citation>
    <scope>NUCLEOTIDE SEQUENCE [LARGE SCALE GENOMIC DNA]</scope>
    <source>
        <strain evidence="1 2">MDJK11</strain>
    </source>
</reference>
<organism evidence="1 2">
    <name type="scientific">Streptomyces albireticuli</name>
    <dbReference type="NCBI Taxonomy" id="1940"/>
    <lineage>
        <taxon>Bacteria</taxon>
        <taxon>Bacillati</taxon>
        <taxon>Actinomycetota</taxon>
        <taxon>Actinomycetes</taxon>
        <taxon>Kitasatosporales</taxon>
        <taxon>Streptomycetaceae</taxon>
        <taxon>Streptomyces</taxon>
    </lineage>
</organism>
<dbReference type="OrthoDB" id="4238496at2"/>
<evidence type="ECO:0000313" key="2">
    <source>
        <dbReference type="Proteomes" id="UP000195755"/>
    </source>
</evidence>
<dbReference type="Proteomes" id="UP000195755">
    <property type="component" value="Chromosome"/>
</dbReference>
<gene>
    <name evidence="1" type="ORF">SMD11_5772</name>
</gene>
<dbReference type="EMBL" id="CP021744">
    <property type="protein sequence ID" value="ARZ71348.1"/>
    <property type="molecule type" value="Genomic_DNA"/>
</dbReference>
<name>A0A1Z2LAV6_9ACTN</name>
<sequence>MPIAFKQVKFKVDRAPMAVPYTDQRGFSIPGKVRRDEKMRPVYNVVLQSYSLEVLLNGSPSHCSMSLDEIELGLEPSEDTDDDGQVKLTLWRRNHPNDSRDVAWGFKGTVTALVIADLAST</sequence>
<dbReference type="AlphaFoldDB" id="A0A1Z2LAV6"/>
<protein>
    <submittedName>
        <fullName evidence="1">Uncharacterized protein</fullName>
    </submittedName>
</protein>
<proteinExistence type="predicted"/>
<dbReference type="KEGG" id="salj:SMD11_5772"/>
<accession>A0A1Z2LAV6</accession>
<evidence type="ECO:0000313" key="1">
    <source>
        <dbReference type="EMBL" id="ARZ71348.1"/>
    </source>
</evidence>
<dbReference type="RefSeq" id="WP_087929163.1">
    <property type="nucleotide sequence ID" value="NZ_CP021744.1"/>
</dbReference>